<proteinExistence type="predicted"/>
<dbReference type="AlphaFoldDB" id="A0A1X7TX26"/>
<feature type="compositionally biased region" description="Pro residues" evidence="1">
    <location>
        <begin position="24"/>
        <end position="36"/>
    </location>
</feature>
<feature type="compositionally biased region" description="Low complexity" evidence="1">
    <location>
        <begin position="64"/>
        <end position="98"/>
    </location>
</feature>
<dbReference type="EnsemblMetazoa" id="Aqu2.1.20010_001">
    <property type="protein sequence ID" value="Aqu2.1.20010_001"/>
    <property type="gene ID" value="Aqu2.1.20010"/>
</dbReference>
<evidence type="ECO:0000256" key="1">
    <source>
        <dbReference type="SAM" id="MobiDB-lite"/>
    </source>
</evidence>
<sequence>MDTTLGRNGPDIRLYFRATIGPLSPSPPSIPPPPPVDRGTPLDAGSPQVPEGSPLRSTTSGWTHAPLTGHPPLLAGGPPPVAGGHPPLAGGPPLMAGGSTAVTRGP</sequence>
<protein>
    <submittedName>
        <fullName evidence="2">Uncharacterized protein</fullName>
    </submittedName>
</protein>
<dbReference type="InParanoid" id="A0A1X7TX26"/>
<accession>A0A1X7TX26</accession>
<name>A0A1X7TX26_AMPQE</name>
<feature type="region of interest" description="Disordered" evidence="1">
    <location>
        <begin position="18"/>
        <end position="106"/>
    </location>
</feature>
<organism evidence="2">
    <name type="scientific">Amphimedon queenslandica</name>
    <name type="common">Sponge</name>
    <dbReference type="NCBI Taxonomy" id="400682"/>
    <lineage>
        <taxon>Eukaryota</taxon>
        <taxon>Metazoa</taxon>
        <taxon>Porifera</taxon>
        <taxon>Demospongiae</taxon>
        <taxon>Heteroscleromorpha</taxon>
        <taxon>Haplosclerida</taxon>
        <taxon>Niphatidae</taxon>
        <taxon>Amphimedon</taxon>
    </lineage>
</organism>
<evidence type="ECO:0000313" key="2">
    <source>
        <dbReference type="EnsemblMetazoa" id="Aqu2.1.20010_001"/>
    </source>
</evidence>
<reference evidence="2" key="1">
    <citation type="submission" date="2017-05" db="UniProtKB">
        <authorList>
            <consortium name="EnsemblMetazoa"/>
        </authorList>
    </citation>
    <scope>IDENTIFICATION</scope>
</reference>